<evidence type="ECO:0000313" key="3">
    <source>
        <dbReference type="Proteomes" id="UP001293593"/>
    </source>
</evidence>
<dbReference type="AlphaFoldDB" id="A0AAE1TCG8"/>
<evidence type="ECO:0000256" key="1">
    <source>
        <dbReference type="SAM" id="Phobius"/>
    </source>
</evidence>
<accession>A0AAE1TCG8</accession>
<keyword evidence="1" id="KW-0472">Membrane</keyword>
<dbReference type="EMBL" id="JAWXYG010000002">
    <property type="protein sequence ID" value="KAK4279873.1"/>
    <property type="molecule type" value="Genomic_DNA"/>
</dbReference>
<reference evidence="2" key="1">
    <citation type="submission" date="2023-10" db="EMBL/GenBank/DDBJ databases">
        <title>Chromosome-level genome of the transformable northern wattle, Acacia crassicarpa.</title>
        <authorList>
            <person name="Massaro I."/>
            <person name="Sinha N.R."/>
            <person name="Poethig S."/>
            <person name="Leichty A.R."/>
        </authorList>
    </citation>
    <scope>NUCLEOTIDE SEQUENCE</scope>
    <source>
        <strain evidence="2">Acra3RX</strain>
        <tissue evidence="2">Leaf</tissue>
    </source>
</reference>
<dbReference type="PANTHER" id="PTHR33782:SF27">
    <property type="entry name" value="PROTEIN, PUTATIVE-RELATED"/>
    <property type="match status" value="1"/>
</dbReference>
<comment type="caution">
    <text evidence="2">The sequence shown here is derived from an EMBL/GenBank/DDBJ whole genome shotgun (WGS) entry which is preliminary data.</text>
</comment>
<name>A0AAE1TCG8_9FABA</name>
<protein>
    <submittedName>
        <fullName evidence="2">Uncharacterized protein</fullName>
    </submittedName>
</protein>
<keyword evidence="1" id="KW-1133">Transmembrane helix</keyword>
<organism evidence="2 3">
    <name type="scientific">Acacia crassicarpa</name>
    <name type="common">northern wattle</name>
    <dbReference type="NCBI Taxonomy" id="499986"/>
    <lineage>
        <taxon>Eukaryota</taxon>
        <taxon>Viridiplantae</taxon>
        <taxon>Streptophyta</taxon>
        <taxon>Embryophyta</taxon>
        <taxon>Tracheophyta</taxon>
        <taxon>Spermatophyta</taxon>
        <taxon>Magnoliopsida</taxon>
        <taxon>eudicotyledons</taxon>
        <taxon>Gunneridae</taxon>
        <taxon>Pentapetalae</taxon>
        <taxon>rosids</taxon>
        <taxon>fabids</taxon>
        <taxon>Fabales</taxon>
        <taxon>Fabaceae</taxon>
        <taxon>Caesalpinioideae</taxon>
        <taxon>mimosoid clade</taxon>
        <taxon>Acacieae</taxon>
        <taxon>Acacia</taxon>
    </lineage>
</organism>
<dbReference type="Proteomes" id="UP001293593">
    <property type="component" value="Unassembled WGS sequence"/>
</dbReference>
<dbReference type="PANTHER" id="PTHR33782">
    <property type="entry name" value="OS01G0121600 PROTEIN"/>
    <property type="match status" value="1"/>
</dbReference>
<sequence length="155" mass="17549">MEALTSTLIPSQRQPVLSIAPARRRRQHYDSGGGVVVARASGSGRDHRWGRQVDENMIMLRLRIREIKMMEEQKDDEEEGSGMMRWEREYYVGEYGKHVCEVLGLLQSYLMTVRPCLAVGIVLLVAFSVFMSSGLLLFNSINMMNTLCSSLFGLS</sequence>
<evidence type="ECO:0000313" key="2">
    <source>
        <dbReference type="EMBL" id="KAK4279873.1"/>
    </source>
</evidence>
<gene>
    <name evidence="2" type="ORF">QN277_011578</name>
</gene>
<keyword evidence="1" id="KW-0812">Transmembrane</keyword>
<proteinExistence type="predicted"/>
<keyword evidence="3" id="KW-1185">Reference proteome</keyword>
<feature type="transmembrane region" description="Helical" evidence="1">
    <location>
        <begin position="117"/>
        <end position="138"/>
    </location>
</feature>